<organism evidence="2 3">
    <name type="scientific">Niabella drilacis (strain DSM 25811 / CCM 8410 / CCUG 62505 / LMG 26954 / E90)</name>
    <dbReference type="NCBI Taxonomy" id="1285928"/>
    <lineage>
        <taxon>Bacteria</taxon>
        <taxon>Pseudomonadati</taxon>
        <taxon>Bacteroidota</taxon>
        <taxon>Chitinophagia</taxon>
        <taxon>Chitinophagales</taxon>
        <taxon>Chitinophagaceae</taxon>
        <taxon>Niabella</taxon>
    </lineage>
</organism>
<dbReference type="Proteomes" id="UP000198757">
    <property type="component" value="Unassembled WGS sequence"/>
</dbReference>
<evidence type="ECO:0000313" key="3">
    <source>
        <dbReference type="Proteomes" id="UP000198757"/>
    </source>
</evidence>
<reference evidence="3" key="1">
    <citation type="submission" date="2016-10" db="EMBL/GenBank/DDBJ databases">
        <authorList>
            <person name="Varghese N."/>
            <person name="Submissions S."/>
        </authorList>
    </citation>
    <scope>NUCLEOTIDE SEQUENCE [LARGE SCALE GENOMIC DNA]</scope>
    <source>
        <strain evidence="3">DSM 25811 / CCM 8410 / LMG 26954 / E90</strain>
    </source>
</reference>
<proteinExistence type="predicted"/>
<accession>A0A1G6RF40</accession>
<feature type="compositionally biased region" description="Low complexity" evidence="1">
    <location>
        <begin position="40"/>
        <end position="50"/>
    </location>
</feature>
<sequence>MAIDLFFILTRMRKNRDSKSATVQPASKRNDRMPVKGATSLNSNRLLSLSPSDGASPFR</sequence>
<dbReference type="EMBL" id="FMZO01000005">
    <property type="protein sequence ID" value="SDD02637.1"/>
    <property type="molecule type" value="Genomic_DNA"/>
</dbReference>
<evidence type="ECO:0000313" key="2">
    <source>
        <dbReference type="EMBL" id="SDD02637.1"/>
    </source>
</evidence>
<name>A0A1G6RF40_NIADE</name>
<dbReference type="AlphaFoldDB" id="A0A1G6RF40"/>
<gene>
    <name evidence="2" type="ORF">SAMN04487894_105243</name>
</gene>
<feature type="region of interest" description="Disordered" evidence="1">
    <location>
        <begin position="17"/>
        <end position="59"/>
    </location>
</feature>
<keyword evidence="3" id="KW-1185">Reference proteome</keyword>
<evidence type="ECO:0000256" key="1">
    <source>
        <dbReference type="SAM" id="MobiDB-lite"/>
    </source>
</evidence>
<protein>
    <submittedName>
        <fullName evidence="2">Uncharacterized protein</fullName>
    </submittedName>
</protein>